<keyword evidence="2 10" id="KW-0645">Protease</keyword>
<dbReference type="Proteomes" id="UP000054047">
    <property type="component" value="Unassembled WGS sequence"/>
</dbReference>
<dbReference type="SMART" id="SM00645">
    <property type="entry name" value="Pept_C1"/>
    <property type="match status" value="1"/>
</dbReference>
<dbReference type="PROSITE" id="PS00639">
    <property type="entry name" value="THIOL_PROTEASE_HIS"/>
    <property type="match status" value="1"/>
</dbReference>
<keyword evidence="11" id="KW-1185">Reference proteome</keyword>
<evidence type="ECO:0000313" key="11">
    <source>
        <dbReference type="Proteomes" id="UP000054047"/>
    </source>
</evidence>
<dbReference type="Pfam" id="PF00112">
    <property type="entry name" value="Peptidase_C1"/>
    <property type="match status" value="1"/>
</dbReference>
<gene>
    <name evidence="10" type="ORF">ANCDUO_24034</name>
</gene>
<keyword evidence="6" id="KW-1015">Disulfide bond</keyword>
<feature type="domain" description="Peptidase C1A papain C-terminal" evidence="8">
    <location>
        <begin position="173"/>
        <end position="379"/>
    </location>
</feature>
<dbReference type="EMBL" id="KN770691">
    <property type="protein sequence ID" value="KIH45916.1"/>
    <property type="molecule type" value="Genomic_DNA"/>
</dbReference>
<dbReference type="InterPro" id="IPR013128">
    <property type="entry name" value="Peptidase_C1A"/>
</dbReference>
<keyword evidence="5" id="KW-0865">Zymogen</keyword>
<evidence type="ECO:0000256" key="2">
    <source>
        <dbReference type="ARBA" id="ARBA00022670"/>
    </source>
</evidence>
<name>A0A0C2FM47_9BILA</name>
<dbReference type="Pfam" id="PF08246">
    <property type="entry name" value="Inhibitor_I29"/>
    <property type="match status" value="1"/>
</dbReference>
<evidence type="ECO:0000256" key="7">
    <source>
        <dbReference type="SAM" id="Phobius"/>
    </source>
</evidence>
<dbReference type="MEROPS" id="C01.A44"/>
<dbReference type="GO" id="GO:0006508">
    <property type="term" value="P:proteolysis"/>
    <property type="evidence" value="ECO:0007669"/>
    <property type="project" value="UniProtKB-KW"/>
</dbReference>
<organism evidence="10 11">
    <name type="scientific">Ancylostoma duodenale</name>
    <dbReference type="NCBI Taxonomy" id="51022"/>
    <lineage>
        <taxon>Eukaryota</taxon>
        <taxon>Metazoa</taxon>
        <taxon>Ecdysozoa</taxon>
        <taxon>Nematoda</taxon>
        <taxon>Chromadorea</taxon>
        <taxon>Rhabditida</taxon>
        <taxon>Rhabditina</taxon>
        <taxon>Rhabditomorpha</taxon>
        <taxon>Strongyloidea</taxon>
        <taxon>Ancylostomatidae</taxon>
        <taxon>Ancylostomatinae</taxon>
        <taxon>Ancylostoma</taxon>
    </lineage>
</organism>
<dbReference type="InterPro" id="IPR038765">
    <property type="entry name" value="Papain-like_cys_pep_sf"/>
</dbReference>
<dbReference type="AlphaFoldDB" id="A0A0C2FM47"/>
<evidence type="ECO:0000256" key="6">
    <source>
        <dbReference type="ARBA" id="ARBA00023157"/>
    </source>
</evidence>
<protein>
    <submittedName>
        <fullName evidence="10">Papain family cysteine protease</fullName>
    </submittedName>
</protein>
<reference evidence="10 11" key="1">
    <citation type="submission" date="2013-12" db="EMBL/GenBank/DDBJ databases">
        <title>Draft genome of the parsitic nematode Ancylostoma duodenale.</title>
        <authorList>
            <person name="Mitreva M."/>
        </authorList>
    </citation>
    <scope>NUCLEOTIDE SEQUENCE [LARGE SCALE GENOMIC DNA]</scope>
    <source>
        <strain evidence="10 11">Zhejiang</strain>
    </source>
</reference>
<dbReference type="InterPro" id="IPR000169">
    <property type="entry name" value="Pept_cys_AS"/>
</dbReference>
<accession>A0A0C2FM47</accession>
<dbReference type="PRINTS" id="PR00705">
    <property type="entry name" value="PAPAIN"/>
</dbReference>
<dbReference type="FunFam" id="3.90.70.10:FF:000103">
    <property type="entry name" value="Hypothetical LOC496748"/>
    <property type="match status" value="1"/>
</dbReference>
<dbReference type="InterPro" id="IPR039417">
    <property type="entry name" value="Peptidase_C1A_papain-like"/>
</dbReference>
<evidence type="ECO:0000259" key="8">
    <source>
        <dbReference type="SMART" id="SM00645"/>
    </source>
</evidence>
<feature type="transmembrane region" description="Helical" evidence="7">
    <location>
        <begin position="36"/>
        <end position="60"/>
    </location>
</feature>
<evidence type="ECO:0000256" key="5">
    <source>
        <dbReference type="ARBA" id="ARBA00023145"/>
    </source>
</evidence>
<dbReference type="InterPro" id="IPR025661">
    <property type="entry name" value="Pept_asp_AS"/>
</dbReference>
<keyword evidence="3" id="KW-0378">Hydrolase</keyword>
<dbReference type="InterPro" id="IPR013201">
    <property type="entry name" value="Prot_inhib_I29"/>
</dbReference>
<evidence type="ECO:0000256" key="1">
    <source>
        <dbReference type="ARBA" id="ARBA00008455"/>
    </source>
</evidence>
<evidence type="ECO:0000259" key="9">
    <source>
        <dbReference type="SMART" id="SM00848"/>
    </source>
</evidence>
<feature type="domain" description="Cathepsin propeptide inhibitor" evidence="9">
    <location>
        <begin position="87"/>
        <end position="143"/>
    </location>
</feature>
<dbReference type="CDD" id="cd02248">
    <property type="entry name" value="Peptidase_C1A"/>
    <property type="match status" value="1"/>
</dbReference>
<evidence type="ECO:0000256" key="3">
    <source>
        <dbReference type="ARBA" id="ARBA00022801"/>
    </source>
</evidence>
<keyword evidence="4" id="KW-0788">Thiol protease</keyword>
<dbReference type="InterPro" id="IPR025660">
    <property type="entry name" value="Pept_his_AS"/>
</dbReference>
<dbReference type="PANTHER" id="PTHR12411">
    <property type="entry name" value="CYSTEINE PROTEASE FAMILY C1-RELATED"/>
    <property type="match status" value="1"/>
</dbReference>
<dbReference type="InterPro" id="IPR000668">
    <property type="entry name" value="Peptidase_C1A_C"/>
</dbReference>
<keyword evidence="7" id="KW-0812">Transmembrane</keyword>
<dbReference type="PROSITE" id="PS00139">
    <property type="entry name" value="THIOL_PROTEASE_CYS"/>
    <property type="match status" value="1"/>
</dbReference>
<keyword evidence="7" id="KW-1133">Transmembrane helix</keyword>
<dbReference type="Gene3D" id="3.90.70.10">
    <property type="entry name" value="Cysteine proteinases"/>
    <property type="match status" value="1"/>
</dbReference>
<evidence type="ECO:0000256" key="4">
    <source>
        <dbReference type="ARBA" id="ARBA00022807"/>
    </source>
</evidence>
<dbReference type="SMART" id="SM00848">
    <property type="entry name" value="Inhibitor_I29"/>
    <property type="match status" value="1"/>
</dbReference>
<dbReference type="PROSITE" id="PS00640">
    <property type="entry name" value="THIOL_PROTEASE_ASN"/>
    <property type="match status" value="1"/>
</dbReference>
<evidence type="ECO:0000313" key="10">
    <source>
        <dbReference type="EMBL" id="KIH45916.1"/>
    </source>
</evidence>
<dbReference type="SUPFAM" id="SSF54001">
    <property type="entry name" value="Cysteine proteinases"/>
    <property type="match status" value="1"/>
</dbReference>
<comment type="similarity">
    <text evidence="1">Belongs to the peptidase C1 family.</text>
</comment>
<proteinExistence type="inferred from homology"/>
<keyword evidence="7" id="KW-0472">Membrane</keyword>
<dbReference type="OrthoDB" id="5875790at2759"/>
<sequence length="392" mass="44522">MWPELTKKSTDIEFVRLELTESEGVSNKKRSLWVSVLYQLVDLVVVVLQCLLVATICYLFMKMSFILYNKARFSESELEIQRIKQCLERYEVIYNKTYTDKAERDYRFCVFVKNVIDFEEEEKKNPGLDLDVTQFADWTEEEMRKFLLSDLRDIARREGPRFEGSPPHEKVRRPVTADWTKVGKVTPVKDQGQCGSCWAFATAASVESGYAIKTGRLTTLSEQEMMDCDSRNNGCNGGFVKEHGLMKEAEYPYRGTDHNMCMLGNSTERVYIRDYRTLSTNEEVVADWIAANGPATFGMNVTKALYSYRSGVFTPSREDCEEHSLGSHALTIVGYGTEGGRPYWLVKNSWGSRWGQGGYFKLARGVNACGAANNVVAPVIVVILGTNLTRMI</sequence>
<dbReference type="GO" id="GO:0008234">
    <property type="term" value="F:cysteine-type peptidase activity"/>
    <property type="evidence" value="ECO:0007669"/>
    <property type="project" value="UniProtKB-KW"/>
</dbReference>